<evidence type="ECO:0000313" key="4">
    <source>
        <dbReference type="Proteomes" id="UP000822688"/>
    </source>
</evidence>
<evidence type="ECO:0000313" key="3">
    <source>
        <dbReference type="EMBL" id="KAG0557036.1"/>
    </source>
</evidence>
<protein>
    <recommendedName>
        <fullName evidence="2">Neprosin PEP catalytic domain-containing protein</fullName>
    </recommendedName>
</protein>
<dbReference type="Proteomes" id="UP000822688">
    <property type="component" value="Chromosome 11"/>
</dbReference>
<feature type="chain" id="PRO_5035846776" description="Neprosin PEP catalytic domain-containing protein" evidence="1">
    <location>
        <begin position="23"/>
        <end position="428"/>
    </location>
</feature>
<dbReference type="Gene3D" id="3.90.1320.10">
    <property type="entry name" value="Outer-capsid protein sigma 3, large lobe"/>
    <property type="match status" value="1"/>
</dbReference>
<name>A0A8T0GCC5_CERPU</name>
<dbReference type="AlphaFoldDB" id="A0A8T0GCC5"/>
<dbReference type="PROSITE" id="PS52045">
    <property type="entry name" value="NEPROSIN_PEP_CD"/>
    <property type="match status" value="1"/>
</dbReference>
<dbReference type="InterPro" id="IPR053168">
    <property type="entry name" value="Glutamic_endopeptidase"/>
</dbReference>
<dbReference type="Pfam" id="PF14365">
    <property type="entry name" value="Neprosin_AP"/>
    <property type="match status" value="1"/>
</dbReference>
<dbReference type="PANTHER" id="PTHR31589:SF223">
    <property type="entry name" value="PROTEIN, PUTATIVE (DUF239)-RELATED"/>
    <property type="match status" value="1"/>
</dbReference>
<keyword evidence="1" id="KW-0732">Signal</keyword>
<feature type="signal peptide" evidence="1">
    <location>
        <begin position="1"/>
        <end position="22"/>
    </location>
</feature>
<gene>
    <name evidence="3" type="ORF">KC19_11G097700</name>
</gene>
<organism evidence="3 4">
    <name type="scientific">Ceratodon purpureus</name>
    <name type="common">Fire moss</name>
    <name type="synonym">Dicranum purpureum</name>
    <dbReference type="NCBI Taxonomy" id="3225"/>
    <lineage>
        <taxon>Eukaryota</taxon>
        <taxon>Viridiplantae</taxon>
        <taxon>Streptophyta</taxon>
        <taxon>Embryophyta</taxon>
        <taxon>Bryophyta</taxon>
        <taxon>Bryophytina</taxon>
        <taxon>Bryopsida</taxon>
        <taxon>Dicranidae</taxon>
        <taxon>Pseudoditrichales</taxon>
        <taxon>Ditrichaceae</taxon>
        <taxon>Ceratodon</taxon>
    </lineage>
</organism>
<dbReference type="Pfam" id="PF03080">
    <property type="entry name" value="Neprosin"/>
    <property type="match status" value="1"/>
</dbReference>
<proteinExistence type="predicted"/>
<dbReference type="PANTHER" id="PTHR31589">
    <property type="entry name" value="PROTEIN, PUTATIVE (DUF239)-RELATED-RELATED"/>
    <property type="match status" value="1"/>
</dbReference>
<sequence length="428" mass="46543">MGSSKLYCALLCFQLIIGSTLAGRKLRSLENPKGIRLQAYTGCNGTHPQHAPPVKSFLVSDGTWVDCVPIEGQIAAHHPALKDHVIQMVPPKSARASSPKRIHPQLFAREHGGCPEGSIPVLRDDPMRKVRHPRAYKASTGGGYAAASVTDPATPTLPHEYAITGLPNISHAYSGAYSVFSVNAPTLGDESEMSLSQIWVTDGSYDLPGSLSTIETGWQTLPVLHPNDLPDAPHLFVFWTNDEYNKTGCYNLDCPGFVQRSNTWVIGGAMKNYTTLAENAAAEFEVSYEVVYDPSDTNWWLYLDGVGIGYWPSSIYANGYLQGTANQVQWGGEVAIIRDSSVTTHSTTAMGSGAFPKAGYPKAAYQRNISYADATGSFSIPNPTELDKMRRFDNPLCYDIQVQQGNFTNWGSYFFFGGSGGVNPGCTY</sequence>
<dbReference type="InterPro" id="IPR004314">
    <property type="entry name" value="Neprosin"/>
</dbReference>
<feature type="domain" description="Neprosin PEP catalytic" evidence="2">
    <location>
        <begin position="153"/>
        <end position="427"/>
    </location>
</feature>
<keyword evidence="4" id="KW-1185">Reference proteome</keyword>
<accession>A0A8T0GCC5</accession>
<evidence type="ECO:0000256" key="1">
    <source>
        <dbReference type="SAM" id="SignalP"/>
    </source>
</evidence>
<dbReference type="InterPro" id="IPR025521">
    <property type="entry name" value="Neprosin_propep"/>
</dbReference>
<evidence type="ECO:0000259" key="2">
    <source>
        <dbReference type="PROSITE" id="PS52045"/>
    </source>
</evidence>
<reference evidence="3 4" key="1">
    <citation type="submission" date="2020-06" db="EMBL/GenBank/DDBJ databases">
        <title>WGS assembly of Ceratodon purpureus strain R40.</title>
        <authorList>
            <person name="Carey S.B."/>
            <person name="Jenkins J."/>
            <person name="Shu S."/>
            <person name="Lovell J.T."/>
            <person name="Sreedasyam A."/>
            <person name="Maumus F."/>
            <person name="Tiley G.P."/>
            <person name="Fernandez-Pozo N."/>
            <person name="Barry K."/>
            <person name="Chen C."/>
            <person name="Wang M."/>
            <person name="Lipzen A."/>
            <person name="Daum C."/>
            <person name="Saski C.A."/>
            <person name="Payton A.C."/>
            <person name="Mcbreen J.C."/>
            <person name="Conrad R.E."/>
            <person name="Kollar L.M."/>
            <person name="Olsson S."/>
            <person name="Huttunen S."/>
            <person name="Landis J.B."/>
            <person name="Wickett N.J."/>
            <person name="Johnson M.G."/>
            <person name="Rensing S.A."/>
            <person name="Grimwood J."/>
            <person name="Schmutz J."/>
            <person name="Mcdaniel S.F."/>
        </authorList>
    </citation>
    <scope>NUCLEOTIDE SEQUENCE [LARGE SCALE GENOMIC DNA]</scope>
    <source>
        <strain evidence="3 4">R40</strain>
    </source>
</reference>
<comment type="caution">
    <text evidence="3">The sequence shown here is derived from an EMBL/GenBank/DDBJ whole genome shotgun (WGS) entry which is preliminary data.</text>
</comment>
<dbReference type="EMBL" id="CM026432">
    <property type="protein sequence ID" value="KAG0557036.1"/>
    <property type="molecule type" value="Genomic_DNA"/>
</dbReference>